<accession>A0A1A8WIM6</accession>
<keyword evidence="1" id="KW-1133">Transmembrane helix</keyword>
<feature type="transmembrane region" description="Helical" evidence="1">
    <location>
        <begin position="204"/>
        <end position="224"/>
    </location>
</feature>
<sequence length="281" mass="33252">MSIAQCPEEYKNKCYDYFRYIFYYSRTNFPNVKPYLEKVKKIDDPILQHITLYLIENYKDAIEYFEKSNPHNVACEALNRWLDQMQHLFTSGKQCTQNNELWEKSIKEIWNELYSKNGKLCERKSKLGFVFPEELKPINCNKHIPEKYNCNDHSKLIPSICNINCPPCIEKTCPNSCPTVQLPHTLSHEQIQTSCDSCRSTPTIISISVGSTIVITIFLQFFLYKFTNFGTWLYKSNVNKGMPRQHFIEEETYDEFEGSSEYTNVNFDMERNHLLYHSMRN</sequence>
<proteinExistence type="predicted"/>
<name>A0A1A8WIM6_PLAOA</name>
<evidence type="ECO:0000313" key="3">
    <source>
        <dbReference type="EMBL" id="SBT01572.1"/>
    </source>
</evidence>
<protein>
    <submittedName>
        <fullName evidence="2">PIR Superfamily Protein</fullName>
    </submittedName>
</protein>
<evidence type="ECO:0000313" key="5">
    <source>
        <dbReference type="Proteomes" id="UP000078560"/>
    </source>
</evidence>
<reference evidence="4 5" key="1">
    <citation type="submission" date="2016-05" db="EMBL/GenBank/DDBJ databases">
        <authorList>
            <person name="Naeem Raeece"/>
        </authorList>
    </citation>
    <scope>NUCLEOTIDE SEQUENCE [LARGE SCALE GENOMIC DNA]</scope>
</reference>
<dbReference type="EMBL" id="FLQV01002582">
    <property type="protein sequence ID" value="SBT01572.1"/>
    <property type="molecule type" value="Genomic_DNA"/>
</dbReference>
<keyword evidence="1" id="KW-0812">Transmembrane</keyword>
<dbReference type="Proteomes" id="UP000078560">
    <property type="component" value="Unassembled WGS sequence"/>
</dbReference>
<dbReference type="AlphaFoldDB" id="A0A1A8WIM6"/>
<gene>
    <name evidence="3" type="ORF">POVCU1_067890</name>
    <name evidence="2" type="ORF">POVCU2_0076560</name>
</gene>
<keyword evidence="1" id="KW-0472">Membrane</keyword>
<evidence type="ECO:0000313" key="2">
    <source>
        <dbReference type="EMBL" id="SBS92782.1"/>
    </source>
</evidence>
<evidence type="ECO:0000256" key="1">
    <source>
        <dbReference type="SAM" id="Phobius"/>
    </source>
</evidence>
<dbReference type="EMBL" id="FLQU01001388">
    <property type="protein sequence ID" value="SBS92782.1"/>
    <property type="molecule type" value="Genomic_DNA"/>
</dbReference>
<organism evidence="2 5">
    <name type="scientific">Plasmodium ovale curtisi</name>
    <dbReference type="NCBI Taxonomy" id="864141"/>
    <lineage>
        <taxon>Eukaryota</taxon>
        <taxon>Sar</taxon>
        <taxon>Alveolata</taxon>
        <taxon>Apicomplexa</taxon>
        <taxon>Aconoidasida</taxon>
        <taxon>Haemosporida</taxon>
        <taxon>Plasmodiidae</taxon>
        <taxon>Plasmodium</taxon>
        <taxon>Plasmodium (Plasmodium)</taxon>
    </lineage>
</organism>
<reference evidence="2" key="2">
    <citation type="submission" date="2016-05" db="EMBL/GenBank/DDBJ databases">
        <authorList>
            <person name="Lavstsen T."/>
            <person name="Jespersen J.S."/>
        </authorList>
    </citation>
    <scope>NUCLEOTIDE SEQUENCE [LARGE SCALE GENOMIC DNA]</scope>
</reference>
<dbReference type="Proteomes" id="UP000078546">
    <property type="component" value="Unassembled WGS sequence"/>
</dbReference>
<evidence type="ECO:0000313" key="4">
    <source>
        <dbReference type="Proteomes" id="UP000078546"/>
    </source>
</evidence>